<dbReference type="Proteomes" id="UP001057402">
    <property type="component" value="Chromosome 11"/>
</dbReference>
<protein>
    <submittedName>
        <fullName evidence="1">Uncharacterized protein</fullName>
    </submittedName>
</protein>
<sequence length="433" mass="47543">MGSGKRATSSSSSPGANDSISGVYGWITGGGLQRRHRSDLEKLTLTTQPFKTLKYFVLAMVEYLQGSIYCIFSKGGFLLLLVAAATAASVLLLTLDVPHGKHIDEISQYFQFGLWWIALGVASSIGLGSGLHTFVLYLGPHIAFFTIKAMQCGRVDLKSAPYDTIQLKKTPSWLDKDCSEFGAPLFAFSHGLRVPLSSILPQVQMEAILWGVGTALGELPPYFIARAASISGSNALDELDVSTTEDKGVVSRKLTQVKFWFLSHAQHLNFITVLLLASVPNPLFDLAGIMCGQFGVPFWEFFLATLVGKAIIKTHIQTVFIILVCNNQLLNWIENELIRMLSSVPVVATALPDVVSKLNELREKYMTAPSPTPSDANAKKWNLSFASIWNSIVWLVLVNFFIKIVTATAQGYLKKQQDQELDNLMKISSSSKN</sequence>
<evidence type="ECO:0000313" key="1">
    <source>
        <dbReference type="EMBL" id="KAI4311278.1"/>
    </source>
</evidence>
<dbReference type="EMBL" id="CM042890">
    <property type="protein sequence ID" value="KAI4311278.1"/>
    <property type="molecule type" value="Genomic_DNA"/>
</dbReference>
<reference evidence="2" key="1">
    <citation type="journal article" date="2023" name="Front. Plant Sci.">
        <title>Chromosomal-level genome assembly of Melastoma candidum provides insights into trichome evolution.</title>
        <authorList>
            <person name="Zhong Y."/>
            <person name="Wu W."/>
            <person name="Sun C."/>
            <person name="Zou P."/>
            <person name="Liu Y."/>
            <person name="Dai S."/>
            <person name="Zhou R."/>
        </authorList>
    </citation>
    <scope>NUCLEOTIDE SEQUENCE [LARGE SCALE GENOMIC DNA]</scope>
</reference>
<gene>
    <name evidence="1" type="ORF">MLD38_036183</name>
</gene>
<organism evidence="1 2">
    <name type="scientific">Melastoma candidum</name>
    <dbReference type="NCBI Taxonomy" id="119954"/>
    <lineage>
        <taxon>Eukaryota</taxon>
        <taxon>Viridiplantae</taxon>
        <taxon>Streptophyta</taxon>
        <taxon>Embryophyta</taxon>
        <taxon>Tracheophyta</taxon>
        <taxon>Spermatophyta</taxon>
        <taxon>Magnoliopsida</taxon>
        <taxon>eudicotyledons</taxon>
        <taxon>Gunneridae</taxon>
        <taxon>Pentapetalae</taxon>
        <taxon>rosids</taxon>
        <taxon>malvids</taxon>
        <taxon>Myrtales</taxon>
        <taxon>Melastomataceae</taxon>
        <taxon>Melastomatoideae</taxon>
        <taxon>Melastomateae</taxon>
        <taxon>Melastoma</taxon>
    </lineage>
</organism>
<proteinExistence type="predicted"/>
<comment type="caution">
    <text evidence="1">The sequence shown here is derived from an EMBL/GenBank/DDBJ whole genome shotgun (WGS) entry which is preliminary data.</text>
</comment>
<evidence type="ECO:0000313" key="2">
    <source>
        <dbReference type="Proteomes" id="UP001057402"/>
    </source>
</evidence>
<name>A0ACB9LJ61_9MYRT</name>
<keyword evidence="2" id="KW-1185">Reference proteome</keyword>
<accession>A0ACB9LJ61</accession>